<name>A0AAE3U3D0_9HYPH</name>
<evidence type="ECO:0000256" key="1">
    <source>
        <dbReference type="SAM" id="Phobius"/>
    </source>
</evidence>
<organism evidence="2 3">
    <name type="scientific">Ferirhizobium litorale</name>
    <dbReference type="NCBI Taxonomy" id="2927786"/>
    <lineage>
        <taxon>Bacteria</taxon>
        <taxon>Pseudomonadati</taxon>
        <taxon>Pseudomonadota</taxon>
        <taxon>Alphaproteobacteria</taxon>
        <taxon>Hyphomicrobiales</taxon>
        <taxon>Rhizobiaceae</taxon>
        <taxon>Ferirhizobium</taxon>
    </lineage>
</organism>
<dbReference type="EMBL" id="JALDYZ010000003">
    <property type="protein sequence ID" value="MDI7921854.1"/>
    <property type="molecule type" value="Genomic_DNA"/>
</dbReference>
<evidence type="ECO:0000313" key="2">
    <source>
        <dbReference type="EMBL" id="MDI7921854.1"/>
    </source>
</evidence>
<comment type="caution">
    <text evidence="2">The sequence shown here is derived from an EMBL/GenBank/DDBJ whole genome shotgun (WGS) entry which is preliminary data.</text>
</comment>
<protein>
    <recommendedName>
        <fullName evidence="4">Transmembrane protein</fullName>
    </recommendedName>
</protein>
<dbReference type="AlphaFoldDB" id="A0AAE3U3D0"/>
<dbReference type="RefSeq" id="WP_311786121.1">
    <property type="nucleotide sequence ID" value="NZ_JALDYY010000003.1"/>
</dbReference>
<gene>
    <name evidence="2" type="ORF">MRS75_07105</name>
</gene>
<proteinExistence type="predicted"/>
<sequence>MSHIPQIDYETASDAIREAHDEEVRVRGRMTNMKRTLLHSPVAHRIYAEWFTLREELRPALDDRSIWLFCHAISKAMDSRIAMGFFRRAFASAGLDFKAITANAEEQLLIDFGRAMVVNSKSVPDVLWDGLKARYDAAILVNLVAFAGIMVATALFNNVVQVDLDADLVHYMDPA</sequence>
<dbReference type="Gene3D" id="1.20.1290.10">
    <property type="entry name" value="AhpD-like"/>
    <property type="match status" value="1"/>
</dbReference>
<dbReference type="SUPFAM" id="SSF69118">
    <property type="entry name" value="AhpD-like"/>
    <property type="match status" value="1"/>
</dbReference>
<keyword evidence="1" id="KW-0472">Membrane</keyword>
<dbReference type="Proteomes" id="UP001161580">
    <property type="component" value="Unassembled WGS sequence"/>
</dbReference>
<reference evidence="2" key="1">
    <citation type="submission" date="2022-03" db="EMBL/GenBank/DDBJ databases">
        <title>Fererhizobium litorale gen. nov., sp. nov., isolated from sandy sediments of the Sea of Japan seashore.</title>
        <authorList>
            <person name="Romanenko L."/>
            <person name="Kurilenko V."/>
            <person name="Otstavnykh N."/>
            <person name="Svetashev V."/>
            <person name="Tekutyeva L."/>
            <person name="Isaeva M."/>
            <person name="Mikhailov V."/>
        </authorList>
    </citation>
    <scope>NUCLEOTIDE SEQUENCE</scope>
    <source>
        <strain evidence="2">KMM 9576</strain>
    </source>
</reference>
<evidence type="ECO:0008006" key="4">
    <source>
        <dbReference type="Google" id="ProtNLM"/>
    </source>
</evidence>
<keyword evidence="1" id="KW-1133">Transmembrane helix</keyword>
<evidence type="ECO:0000313" key="3">
    <source>
        <dbReference type="Proteomes" id="UP001161580"/>
    </source>
</evidence>
<accession>A0AAE3U3D0</accession>
<dbReference type="InterPro" id="IPR029032">
    <property type="entry name" value="AhpD-like"/>
</dbReference>
<keyword evidence="3" id="KW-1185">Reference proteome</keyword>
<keyword evidence="1" id="KW-0812">Transmembrane</keyword>
<feature type="transmembrane region" description="Helical" evidence="1">
    <location>
        <begin position="137"/>
        <end position="156"/>
    </location>
</feature>